<dbReference type="InterPro" id="IPR010828">
    <property type="entry name" value="Atf2/Sli1-like"/>
</dbReference>
<dbReference type="Pfam" id="PF07247">
    <property type="entry name" value="AATase"/>
    <property type="match status" value="1"/>
</dbReference>
<dbReference type="OrthoDB" id="2150604at2759"/>
<evidence type="ECO:0000313" key="2">
    <source>
        <dbReference type="EMBL" id="EPE30426.1"/>
    </source>
</evidence>
<keyword evidence="2" id="KW-0012">Acyltransferase</keyword>
<organism evidence="2 3">
    <name type="scientific">Glarea lozoyensis (strain ATCC 20868 / MF5171)</name>
    <dbReference type="NCBI Taxonomy" id="1116229"/>
    <lineage>
        <taxon>Eukaryota</taxon>
        <taxon>Fungi</taxon>
        <taxon>Dikarya</taxon>
        <taxon>Ascomycota</taxon>
        <taxon>Pezizomycotina</taxon>
        <taxon>Leotiomycetes</taxon>
        <taxon>Helotiales</taxon>
        <taxon>Helotiaceae</taxon>
        <taxon>Glarea</taxon>
    </lineage>
</organism>
<name>S3DEM7_GLAL2</name>
<dbReference type="PANTHER" id="PTHR28037:SF1">
    <property type="entry name" value="ALCOHOL O-ACETYLTRANSFERASE 1-RELATED"/>
    <property type="match status" value="1"/>
</dbReference>
<evidence type="ECO:0000256" key="1">
    <source>
        <dbReference type="SAM" id="MobiDB-lite"/>
    </source>
</evidence>
<keyword evidence="3" id="KW-1185">Reference proteome</keyword>
<dbReference type="SUPFAM" id="SSF52777">
    <property type="entry name" value="CoA-dependent acyltransferases"/>
    <property type="match status" value="2"/>
</dbReference>
<keyword evidence="2" id="KW-0808">Transferase</keyword>
<dbReference type="AlphaFoldDB" id="S3DEM7"/>
<feature type="region of interest" description="Disordered" evidence="1">
    <location>
        <begin position="207"/>
        <end position="230"/>
    </location>
</feature>
<dbReference type="eggNOG" id="ENOG502RC91">
    <property type="taxonomic scope" value="Eukaryota"/>
</dbReference>
<dbReference type="Gene3D" id="3.30.559.30">
    <property type="entry name" value="Nonribosomal peptide synthetase, condensation domain"/>
    <property type="match status" value="1"/>
</dbReference>
<dbReference type="Gene3D" id="3.30.559.10">
    <property type="entry name" value="Chloramphenicol acetyltransferase-like domain"/>
    <property type="match status" value="1"/>
</dbReference>
<protein>
    <submittedName>
        <fullName evidence="2">CoA-dependent acyltransferase</fullName>
    </submittedName>
</protein>
<dbReference type="GeneID" id="19462448"/>
<reference evidence="2 3" key="1">
    <citation type="journal article" date="2013" name="BMC Genomics">
        <title>Genomics-driven discovery of the pneumocandin biosynthetic gene cluster in the fungus Glarea lozoyensis.</title>
        <authorList>
            <person name="Chen L."/>
            <person name="Yue Q."/>
            <person name="Zhang X."/>
            <person name="Xiang M."/>
            <person name="Wang C."/>
            <person name="Li S."/>
            <person name="Che Y."/>
            <person name="Ortiz-Lopez F.J."/>
            <person name="Bills G.F."/>
            <person name="Liu X."/>
            <person name="An Z."/>
        </authorList>
    </citation>
    <scope>NUCLEOTIDE SEQUENCE [LARGE SCALE GENOMIC DNA]</scope>
    <source>
        <strain evidence="3">ATCC 20868 / MF5171</strain>
    </source>
</reference>
<dbReference type="Proteomes" id="UP000016922">
    <property type="component" value="Unassembled WGS sequence"/>
</dbReference>
<gene>
    <name evidence="2" type="ORF">GLAREA_03393</name>
</gene>
<sequence>MDRISPEVLLPEKLRYLGKLEQFSSARHHLGLFRSVGISCTFASSDSLSDSSIRHLVFAAVSKLLHLHPTLSTTIINEESNNPYFVRLPSIDLEQVVKFVERLTPIDPLSGSDVELDTLLSLQHNVSFPIRQVQWKIVISSHSQFPRLFTMSLFFHHALADGASALIFMRDFHTALNAVTTAESVPHTFIPIPAAIPQTLESLCSPPTLPTKSSSDTKPSSATSTSPGTSNFRSLALSPLTTTALLQTCKAHSTTLGAVFPVIIASAILRSSPSLSTECVIPINLRPYLGIDGDSIGVYYDGFSVSLPHGEINWDAARKVGSDIKTHLEGVKEGHINVLKFQKIPDMIEMFRHRENKGGFDVSNLGRAKPGDEGKWEMARCTFNRSAFVGGGDFTLGIVMGRDGWLSLGFAWEEGRMGREVMEGIMGSVRTVLEEVVGRSNSV</sequence>
<evidence type="ECO:0000313" key="3">
    <source>
        <dbReference type="Proteomes" id="UP000016922"/>
    </source>
</evidence>
<dbReference type="HOGENOM" id="CLU_024469_1_1_1"/>
<dbReference type="EMBL" id="KE145363">
    <property type="protein sequence ID" value="EPE30426.1"/>
    <property type="molecule type" value="Genomic_DNA"/>
</dbReference>
<dbReference type="OMA" id="WEMARCT"/>
<proteinExistence type="predicted"/>
<dbReference type="RefSeq" id="XP_008081837.1">
    <property type="nucleotide sequence ID" value="XM_008083646.1"/>
</dbReference>
<dbReference type="PANTHER" id="PTHR28037">
    <property type="entry name" value="ALCOHOL O-ACETYLTRANSFERASE 1-RELATED"/>
    <property type="match status" value="1"/>
</dbReference>
<dbReference type="InterPro" id="IPR052058">
    <property type="entry name" value="Alcohol_O-acetyltransferase"/>
</dbReference>
<dbReference type="InterPro" id="IPR023213">
    <property type="entry name" value="CAT-like_dom_sf"/>
</dbReference>
<dbReference type="KEGG" id="glz:GLAREA_03393"/>
<accession>S3DEM7</accession>
<dbReference type="GO" id="GO:0008080">
    <property type="term" value="F:N-acetyltransferase activity"/>
    <property type="evidence" value="ECO:0007669"/>
    <property type="project" value="TreeGrafter"/>
</dbReference>